<evidence type="ECO:0000313" key="7">
    <source>
        <dbReference type="EMBL" id="MCD1294380.1"/>
    </source>
</evidence>
<evidence type="ECO:0000256" key="1">
    <source>
        <dbReference type="ARBA" id="ARBA00004141"/>
    </source>
</evidence>
<feature type="transmembrane region" description="Helical" evidence="5">
    <location>
        <begin position="198"/>
        <end position="218"/>
    </location>
</feature>
<name>A0AAP2RD02_9EURY</name>
<evidence type="ECO:0000256" key="4">
    <source>
        <dbReference type="ARBA" id="ARBA00023136"/>
    </source>
</evidence>
<reference evidence="7 8" key="1">
    <citation type="submission" date="2017-11" db="EMBL/GenBank/DDBJ databases">
        <title>Isolation and Characterization of Family Methanocellaceae Species from Potential Methane Hydrate Area Offshore Southwestern Taiwan.</title>
        <authorList>
            <person name="Zhang W.-L."/>
            <person name="Chen W.-C."/>
            <person name="Lai M.-C."/>
            <person name="Chen S.-C."/>
        </authorList>
    </citation>
    <scope>NUCLEOTIDE SEQUENCE [LARGE SCALE GENOMIC DNA]</scope>
    <source>
        <strain evidence="7 8">CWC-04</strain>
    </source>
</reference>
<proteinExistence type="predicted"/>
<gene>
    <name evidence="7" type="ORF">CUJ83_05125</name>
</gene>
<dbReference type="EMBL" id="PGCK01000003">
    <property type="protein sequence ID" value="MCD1294380.1"/>
    <property type="molecule type" value="Genomic_DNA"/>
</dbReference>
<dbReference type="Proteomes" id="UP001320159">
    <property type="component" value="Unassembled WGS sequence"/>
</dbReference>
<sequence length="221" mass="24178">MNFNERIIGMFTKPDETIKDIIKEPRIEEALVVVGVYAIFAMIVAYISASHINYIYDMPGMSDMGALRTITTITSLVFGFLTPIIGWPIVTGILHLFSMVFGGDGKFYPNMLTAIGYTDVVKIIFVIVSIILLTQTPYVTLEISQSNPTGTISALNELYGNVFYIASTIVGLLGLLWSCWLGVLAIKNGEKLSMTQALIVVGVPLVLYLAFTYGGMLLTAL</sequence>
<evidence type="ECO:0000313" key="8">
    <source>
        <dbReference type="Proteomes" id="UP001320159"/>
    </source>
</evidence>
<dbReference type="RefSeq" id="WP_230741210.1">
    <property type="nucleotide sequence ID" value="NZ_PGCK01000003.1"/>
</dbReference>
<accession>A0AAP2RD02</accession>
<keyword evidence="4 5" id="KW-0472">Membrane</keyword>
<dbReference type="GO" id="GO:0016020">
    <property type="term" value="C:membrane"/>
    <property type="evidence" value="ECO:0007669"/>
    <property type="project" value="UniProtKB-SubCell"/>
</dbReference>
<keyword evidence="2 5" id="KW-0812">Transmembrane</keyword>
<comment type="caution">
    <text evidence="7">The sequence shown here is derived from an EMBL/GenBank/DDBJ whole genome shotgun (WGS) entry which is preliminary data.</text>
</comment>
<feature type="domain" description="Yip1" evidence="6">
    <location>
        <begin position="8"/>
        <end position="211"/>
    </location>
</feature>
<evidence type="ECO:0000256" key="3">
    <source>
        <dbReference type="ARBA" id="ARBA00022989"/>
    </source>
</evidence>
<evidence type="ECO:0000256" key="2">
    <source>
        <dbReference type="ARBA" id="ARBA00022692"/>
    </source>
</evidence>
<comment type="subcellular location">
    <subcellularLocation>
        <location evidence="1">Membrane</location>
        <topology evidence="1">Multi-pass membrane protein</topology>
    </subcellularLocation>
</comment>
<organism evidence="7 8">
    <name type="scientific">Methanooceanicella nereidis</name>
    <dbReference type="NCBI Taxonomy" id="2052831"/>
    <lineage>
        <taxon>Archaea</taxon>
        <taxon>Methanobacteriati</taxon>
        <taxon>Methanobacteriota</taxon>
        <taxon>Stenosarchaea group</taxon>
        <taxon>Methanomicrobia</taxon>
        <taxon>Methanocellales</taxon>
        <taxon>Methanocellaceae</taxon>
        <taxon>Methanooceanicella</taxon>
    </lineage>
</organism>
<dbReference type="InterPro" id="IPR006977">
    <property type="entry name" value="Yip1_dom"/>
</dbReference>
<evidence type="ECO:0000259" key="6">
    <source>
        <dbReference type="Pfam" id="PF04893"/>
    </source>
</evidence>
<feature type="transmembrane region" description="Helical" evidence="5">
    <location>
        <begin position="114"/>
        <end position="134"/>
    </location>
</feature>
<feature type="transmembrane region" description="Helical" evidence="5">
    <location>
        <begin position="162"/>
        <end position="186"/>
    </location>
</feature>
<feature type="transmembrane region" description="Helical" evidence="5">
    <location>
        <begin position="76"/>
        <end position="102"/>
    </location>
</feature>
<evidence type="ECO:0000256" key="5">
    <source>
        <dbReference type="SAM" id="Phobius"/>
    </source>
</evidence>
<dbReference type="Pfam" id="PF04893">
    <property type="entry name" value="Yip1"/>
    <property type="match status" value="1"/>
</dbReference>
<feature type="transmembrane region" description="Helical" evidence="5">
    <location>
        <begin position="30"/>
        <end position="56"/>
    </location>
</feature>
<keyword evidence="8" id="KW-1185">Reference proteome</keyword>
<keyword evidence="3 5" id="KW-1133">Transmembrane helix</keyword>
<dbReference type="AlphaFoldDB" id="A0AAP2RD02"/>
<protein>
    <recommendedName>
        <fullName evidence="6">Yip1 domain-containing protein</fullName>
    </recommendedName>
</protein>